<evidence type="ECO:0000313" key="9">
    <source>
        <dbReference type="EMBL" id="CAO81375.1"/>
    </source>
</evidence>
<keyword evidence="2 8" id="KW-0813">Transport</keyword>
<accession>B0VFN7</accession>
<evidence type="ECO:0000313" key="10">
    <source>
        <dbReference type="Proteomes" id="UP000002019"/>
    </source>
</evidence>
<comment type="subcellular location">
    <subcellularLocation>
        <location evidence="8">Cell membrane</location>
        <topology evidence="8">Multi-pass membrane protein</topology>
    </subcellularLocation>
    <subcellularLocation>
        <location evidence="1">Endomembrane system</location>
        <topology evidence="1">Multi-pass membrane protein</topology>
    </subcellularLocation>
</comment>
<feature type="transmembrane region" description="Helical" evidence="8">
    <location>
        <begin position="144"/>
        <end position="162"/>
    </location>
</feature>
<comment type="subunit">
    <text evidence="8">The complex is composed of six subunits: RnfA, RnfB, RnfC, RnfD, RnfE and RnfG.</text>
</comment>
<comment type="similarity">
    <text evidence="8">Belongs to the NqrDE/RnfAE family.</text>
</comment>
<feature type="transmembrane region" description="Helical" evidence="8">
    <location>
        <begin position="216"/>
        <end position="240"/>
    </location>
</feature>
<dbReference type="EC" id="7.-.-.-" evidence="8"/>
<sequence length="244" mass="26901">MYKSYNRSYYHYPGSNQFLERIHRIVKKTGSGKICLYHRNTGRRRGAQMSFMKELTKGIIKENPTFVIVLGMCPTLATSTSVNNAIGMGLAATFVLICSNIFISLIKNITPDKIRIPVYVIVIAAFVSIVDMCMAAYLPALHKSLGLFIPLIVVNCIIMGRAEAYANKNNVINSIADGIGMGLGFTLALSVVATIREILGNGTWLNMRVMPKTYDPMLITLLAPGAFITLGLLMALMNMLKEKK</sequence>
<dbReference type="EMBL" id="CU466930">
    <property type="protein sequence ID" value="CAO81375.1"/>
    <property type="molecule type" value="Genomic_DNA"/>
</dbReference>
<evidence type="ECO:0000256" key="4">
    <source>
        <dbReference type="ARBA" id="ARBA00022967"/>
    </source>
</evidence>
<dbReference type="AlphaFoldDB" id="B0VFN7"/>
<keyword evidence="5 8" id="KW-0249">Electron transport</keyword>
<keyword evidence="6 8" id="KW-1133">Transmembrane helix</keyword>
<keyword evidence="4 8" id="KW-1278">Translocase</keyword>
<feature type="transmembrane region" description="Helical" evidence="8">
    <location>
        <begin position="174"/>
        <end position="196"/>
    </location>
</feature>
<dbReference type="NCBIfam" id="NF009070">
    <property type="entry name" value="PRK12405.1"/>
    <property type="match status" value="1"/>
</dbReference>
<dbReference type="Pfam" id="PF02508">
    <property type="entry name" value="Rnf-Nqr"/>
    <property type="match status" value="1"/>
</dbReference>
<name>B0VFN7_CLOAI</name>
<dbReference type="eggNOG" id="COG4660">
    <property type="taxonomic scope" value="Bacteria"/>
</dbReference>
<dbReference type="InterPro" id="IPR003667">
    <property type="entry name" value="NqrDE/RnfAE"/>
</dbReference>
<evidence type="ECO:0000256" key="6">
    <source>
        <dbReference type="ARBA" id="ARBA00022989"/>
    </source>
</evidence>
<evidence type="ECO:0000256" key="8">
    <source>
        <dbReference type="HAMAP-Rule" id="MF_00478"/>
    </source>
</evidence>
<keyword evidence="3 8" id="KW-0812">Transmembrane</keyword>
<dbReference type="KEGG" id="caci:CLOAM1525"/>
<dbReference type="GO" id="GO:0012505">
    <property type="term" value="C:endomembrane system"/>
    <property type="evidence" value="ECO:0007669"/>
    <property type="project" value="UniProtKB-SubCell"/>
</dbReference>
<evidence type="ECO:0000256" key="7">
    <source>
        <dbReference type="ARBA" id="ARBA00023136"/>
    </source>
</evidence>
<keyword evidence="10" id="KW-1185">Reference proteome</keyword>
<dbReference type="STRING" id="459349.CLOAM1525"/>
<dbReference type="Proteomes" id="UP000002019">
    <property type="component" value="Chromosome"/>
</dbReference>
<dbReference type="GO" id="GO:0022900">
    <property type="term" value="P:electron transport chain"/>
    <property type="evidence" value="ECO:0007669"/>
    <property type="project" value="UniProtKB-UniRule"/>
</dbReference>
<gene>
    <name evidence="8 9" type="primary">rnfE</name>
    <name evidence="9" type="ordered locus">CLOAM1525</name>
</gene>
<organism evidence="9 10">
    <name type="scientific">Cloacimonas acidaminovorans (strain Evry)</name>
    <dbReference type="NCBI Taxonomy" id="459349"/>
    <lineage>
        <taxon>Bacteria</taxon>
        <taxon>Pseudomonadati</taxon>
        <taxon>Candidatus Cloacimonadota</taxon>
        <taxon>Candidatus Cloacimonadia</taxon>
        <taxon>Candidatus Cloacimonadales</taxon>
        <taxon>Candidatus Cloacimonadaceae</taxon>
        <taxon>Candidatus Cloacimonas</taxon>
    </lineage>
</organism>
<evidence type="ECO:0000256" key="2">
    <source>
        <dbReference type="ARBA" id="ARBA00022448"/>
    </source>
</evidence>
<dbReference type="InterPro" id="IPR010968">
    <property type="entry name" value="RnfE"/>
</dbReference>
<keyword evidence="7 8" id="KW-0472">Membrane</keyword>
<evidence type="ECO:0000256" key="1">
    <source>
        <dbReference type="ARBA" id="ARBA00004127"/>
    </source>
</evidence>
<dbReference type="HAMAP" id="MF_00478">
    <property type="entry name" value="RsxE_RnfE"/>
    <property type="match status" value="1"/>
</dbReference>
<evidence type="ECO:0000256" key="5">
    <source>
        <dbReference type="ARBA" id="ARBA00022982"/>
    </source>
</evidence>
<dbReference type="NCBIfam" id="TIGR01948">
    <property type="entry name" value="rnfE"/>
    <property type="match status" value="1"/>
</dbReference>
<dbReference type="PANTHER" id="PTHR30586">
    <property type="entry name" value="ELECTRON TRANSPORT COMPLEX PROTEIN RNFE"/>
    <property type="match status" value="1"/>
</dbReference>
<protein>
    <recommendedName>
        <fullName evidence="8">Ion-translocating oxidoreductase complex subunit E</fullName>
        <ecNumber evidence="8">7.-.-.-</ecNumber>
    </recommendedName>
    <alternativeName>
        <fullName evidence="8">Rnf electron transport complex subunit E</fullName>
    </alternativeName>
</protein>
<dbReference type="HOGENOM" id="CLU_046659_1_1_0"/>
<keyword evidence="8" id="KW-1003">Cell membrane</keyword>
<dbReference type="PANTHER" id="PTHR30586:SF0">
    <property type="entry name" value="ION-TRANSLOCATING OXIDOREDUCTASE COMPLEX SUBUNIT E"/>
    <property type="match status" value="1"/>
</dbReference>
<feature type="transmembrane region" description="Helical" evidence="8">
    <location>
        <begin position="85"/>
        <end position="106"/>
    </location>
</feature>
<reference evidence="9 10" key="1">
    <citation type="journal article" date="2008" name="J. Bacteriol.">
        <title>'Candidatus Cloacamonas acidaminovorans': genome sequence reconstruction provides a first glimpse of a new bacterial division.</title>
        <authorList>
            <person name="Pelletier E."/>
            <person name="Kreimeyer A."/>
            <person name="Bocs S."/>
            <person name="Rouy Z."/>
            <person name="Gyapay G."/>
            <person name="Chouari R."/>
            <person name="Riviere D."/>
            <person name="Ganesan A."/>
            <person name="Daegelen P."/>
            <person name="Sghir A."/>
            <person name="Cohen G.N."/>
            <person name="Medigue C."/>
            <person name="Weissenbach J."/>
            <person name="Le Paslier D."/>
        </authorList>
    </citation>
    <scope>NUCLEOTIDE SEQUENCE [LARGE SCALE GENOMIC DNA]</scope>
    <source>
        <strain evidence="10">Evry</strain>
    </source>
</reference>
<dbReference type="GO" id="GO:0005886">
    <property type="term" value="C:plasma membrane"/>
    <property type="evidence" value="ECO:0007669"/>
    <property type="project" value="UniProtKB-SubCell"/>
</dbReference>
<comment type="function">
    <text evidence="8">Part of a membrane-bound complex that couples electron transfer with translocation of ions across the membrane.</text>
</comment>
<proteinExistence type="inferred from homology"/>
<feature type="transmembrane region" description="Helical" evidence="8">
    <location>
        <begin position="118"/>
        <end position="138"/>
    </location>
</feature>
<evidence type="ECO:0000256" key="3">
    <source>
        <dbReference type="ARBA" id="ARBA00022692"/>
    </source>
</evidence>